<evidence type="ECO:0000313" key="1">
    <source>
        <dbReference type="EMBL" id="KAI8421037.1"/>
    </source>
</evidence>
<accession>A0ACC0JA93</accession>
<reference evidence="1 2" key="1">
    <citation type="journal article" date="2022" name="Genome Biol. Evol.">
        <title>The Spruce Budworm Genome: Reconstructing the Evolutionary History of Antifreeze Proteins.</title>
        <authorList>
            <person name="Beliveau C."/>
            <person name="Gagne P."/>
            <person name="Picq S."/>
            <person name="Vernygora O."/>
            <person name="Keeling C.I."/>
            <person name="Pinkney K."/>
            <person name="Doucet D."/>
            <person name="Wen F."/>
            <person name="Johnston J.S."/>
            <person name="Maaroufi H."/>
            <person name="Boyle B."/>
            <person name="Laroche J."/>
            <person name="Dewar K."/>
            <person name="Juretic N."/>
            <person name="Blackburn G."/>
            <person name="Nisole A."/>
            <person name="Brunet B."/>
            <person name="Brandao M."/>
            <person name="Lumley L."/>
            <person name="Duan J."/>
            <person name="Quan G."/>
            <person name="Lucarotti C.J."/>
            <person name="Roe A.D."/>
            <person name="Sperling F.A.H."/>
            <person name="Levesque R.C."/>
            <person name="Cusson M."/>
        </authorList>
    </citation>
    <scope>NUCLEOTIDE SEQUENCE [LARGE SCALE GENOMIC DNA]</scope>
    <source>
        <strain evidence="1">Glfc:IPQL:Cfum</strain>
    </source>
</reference>
<organism evidence="1 2">
    <name type="scientific">Choristoneura fumiferana</name>
    <name type="common">Spruce budworm moth</name>
    <name type="synonym">Archips fumiferana</name>
    <dbReference type="NCBI Taxonomy" id="7141"/>
    <lineage>
        <taxon>Eukaryota</taxon>
        <taxon>Metazoa</taxon>
        <taxon>Ecdysozoa</taxon>
        <taxon>Arthropoda</taxon>
        <taxon>Hexapoda</taxon>
        <taxon>Insecta</taxon>
        <taxon>Pterygota</taxon>
        <taxon>Neoptera</taxon>
        <taxon>Endopterygota</taxon>
        <taxon>Lepidoptera</taxon>
        <taxon>Glossata</taxon>
        <taxon>Ditrysia</taxon>
        <taxon>Tortricoidea</taxon>
        <taxon>Tortricidae</taxon>
        <taxon>Tortricinae</taxon>
        <taxon>Choristoneura</taxon>
    </lineage>
</organism>
<dbReference type="EMBL" id="CM046113">
    <property type="protein sequence ID" value="KAI8421037.1"/>
    <property type="molecule type" value="Genomic_DNA"/>
</dbReference>
<gene>
    <name evidence="1" type="ORF">MSG28_008166</name>
</gene>
<protein>
    <submittedName>
        <fullName evidence="1">Uncharacterized protein</fullName>
    </submittedName>
</protein>
<sequence length="131" mass="15389">MFGTNMSLETAELEQLITPIDKMVVRYLKQNKNGVTIMDIVHRIQSEVGEDHGNLGQAVTGVLANAIELGFIEKKSSKTDETCHCESEQPRRRWRRGRGRSRSSRRRSRSRSRGRRRRRCIRRRRLRPRCI</sequence>
<evidence type="ECO:0000313" key="2">
    <source>
        <dbReference type="Proteomes" id="UP001064048"/>
    </source>
</evidence>
<dbReference type="Proteomes" id="UP001064048">
    <property type="component" value="Chromosome 13"/>
</dbReference>
<name>A0ACC0JA93_CHOFU</name>
<proteinExistence type="predicted"/>
<keyword evidence="2" id="KW-1185">Reference proteome</keyword>
<comment type="caution">
    <text evidence="1">The sequence shown here is derived from an EMBL/GenBank/DDBJ whole genome shotgun (WGS) entry which is preliminary data.</text>
</comment>